<accession>A0ABR5SIG4</accession>
<evidence type="ECO:0008006" key="3">
    <source>
        <dbReference type="Google" id="ProtNLM"/>
    </source>
</evidence>
<keyword evidence="2" id="KW-1185">Reference proteome</keyword>
<proteinExistence type="predicted"/>
<comment type="caution">
    <text evidence="1">The sequence shown here is derived from an EMBL/GenBank/DDBJ whole genome shotgun (WGS) entry which is preliminary data.</text>
</comment>
<evidence type="ECO:0000313" key="2">
    <source>
        <dbReference type="Proteomes" id="UP000060487"/>
    </source>
</evidence>
<evidence type="ECO:0000313" key="1">
    <source>
        <dbReference type="EMBL" id="KWT92680.1"/>
    </source>
</evidence>
<sequence length="193" mass="22218">MPEGKLINVIRREIKSIKMIRQLENLIINLLNIRNRLAVLLIVSAVMLFANAAVAAECKDTYYYASYGYSPHYLTRRIRAFDLSVSNAYIYDLPKLPSSWVYVLDINEVDVTNITAAAKSDKHAIRYKDFEKFIILRQPKYMSGKNIMIGFSLIYMKKEGGIDTEVDVLDPIHYSAITLEKIDKCLPKKPLRH</sequence>
<organism evidence="1 2">
    <name type="scientific">Candidatus Magnetominusculus xianensis</name>
    <dbReference type="NCBI Taxonomy" id="1748249"/>
    <lineage>
        <taxon>Bacteria</taxon>
        <taxon>Pseudomonadati</taxon>
        <taxon>Nitrospirota</taxon>
        <taxon>Nitrospiria</taxon>
        <taxon>Nitrospirales</taxon>
        <taxon>Nitrospiraceae</taxon>
        <taxon>Candidatus Magnetominusculus</taxon>
    </lineage>
</organism>
<protein>
    <recommendedName>
        <fullName evidence="3">Secreted protein</fullName>
    </recommendedName>
</protein>
<dbReference type="EMBL" id="LNQR01000021">
    <property type="protein sequence ID" value="KWT92680.1"/>
    <property type="molecule type" value="Genomic_DNA"/>
</dbReference>
<gene>
    <name evidence="1" type="ORF">ASN18_0511</name>
</gene>
<name>A0ABR5SIG4_9BACT</name>
<reference evidence="1 2" key="1">
    <citation type="submission" date="2015-11" db="EMBL/GenBank/DDBJ databases">
        <authorList>
            <person name="Lin W."/>
        </authorList>
    </citation>
    <scope>NUCLEOTIDE SEQUENCE [LARGE SCALE GENOMIC DNA]</scope>
    <source>
        <strain evidence="1 2">HCH-1</strain>
    </source>
</reference>
<dbReference type="RefSeq" id="WP_085051042.1">
    <property type="nucleotide sequence ID" value="NZ_LNQR01000021.1"/>
</dbReference>
<dbReference type="Proteomes" id="UP000060487">
    <property type="component" value="Unassembled WGS sequence"/>
</dbReference>